<sequence length="345" mass="37920">MRIAIVTDAWYPQRNGVVRVLGTLRDTLVARGHEVLVISPDQFLNVPMPTYTEIRLALFSRRGVTRQLDGFRPDAIHIPTEGPLGQQARRYCLRRGLPFTTAYHTKFPEYVNARTPVPLSWAQAWIRRFHAPSRAVLAPSPSVLRELTAEGYGNVVPWSHGVDVDIFRPGDKAAMWPDLPRPIFLYVGRVTVDKNLPAFLSLDLPGSKVVVGDGPSRADYIRRFPDTLFHIANGDAELAACYNAGDVFVFPSRTDTFGLVMLEALACGVPVAAFPVTGPTDVLGDSGAGVLDTDLRAAAVAALDIDPRRCRDHACRFSWDQVADEFLGYLAPIWGGQAERTAAAE</sequence>
<proteinExistence type="predicted"/>
<dbReference type="AlphaFoldDB" id="K9HQ09"/>
<dbReference type="PATRIC" id="fig|1238182.3.peg.417"/>
<dbReference type="Pfam" id="PF13692">
    <property type="entry name" value="Glyco_trans_1_4"/>
    <property type="match status" value="1"/>
</dbReference>
<organism evidence="2 3">
    <name type="scientific">Caenispirillum salinarum AK4</name>
    <dbReference type="NCBI Taxonomy" id="1238182"/>
    <lineage>
        <taxon>Bacteria</taxon>
        <taxon>Pseudomonadati</taxon>
        <taxon>Pseudomonadota</taxon>
        <taxon>Alphaproteobacteria</taxon>
        <taxon>Rhodospirillales</taxon>
        <taxon>Novispirillaceae</taxon>
        <taxon>Caenispirillum</taxon>
    </lineage>
</organism>
<dbReference type="PANTHER" id="PTHR45947:SF3">
    <property type="entry name" value="SULFOQUINOVOSYL TRANSFERASE SQD2"/>
    <property type="match status" value="1"/>
</dbReference>
<evidence type="ECO:0000313" key="2">
    <source>
        <dbReference type="EMBL" id="EKV32378.1"/>
    </source>
</evidence>
<dbReference type="InterPro" id="IPR028098">
    <property type="entry name" value="Glyco_trans_4-like_N"/>
</dbReference>
<dbReference type="STRING" id="1238182.C882_2457"/>
<dbReference type="SUPFAM" id="SSF53756">
    <property type="entry name" value="UDP-Glycosyltransferase/glycogen phosphorylase"/>
    <property type="match status" value="1"/>
</dbReference>
<dbReference type="InterPro" id="IPR050194">
    <property type="entry name" value="Glycosyltransferase_grp1"/>
</dbReference>
<keyword evidence="3" id="KW-1185">Reference proteome</keyword>
<dbReference type="Gene3D" id="3.40.50.2000">
    <property type="entry name" value="Glycogen Phosphorylase B"/>
    <property type="match status" value="2"/>
</dbReference>
<evidence type="ECO:0000259" key="1">
    <source>
        <dbReference type="Pfam" id="PF13439"/>
    </source>
</evidence>
<dbReference type="RefSeq" id="WP_009538866.1">
    <property type="nucleotide sequence ID" value="NZ_ANHY01000003.1"/>
</dbReference>
<evidence type="ECO:0000313" key="3">
    <source>
        <dbReference type="Proteomes" id="UP000009881"/>
    </source>
</evidence>
<reference evidence="2 3" key="1">
    <citation type="journal article" date="2013" name="Genome Announc.">
        <title>Draft Genome Sequence of an Alphaproteobacterium, Caenispirillum salinarum AK4(T), Isolated from a Solar Saltern.</title>
        <authorList>
            <person name="Khatri I."/>
            <person name="Singh A."/>
            <person name="Korpole S."/>
            <person name="Pinnaka A.K."/>
            <person name="Subramanian S."/>
        </authorList>
    </citation>
    <scope>NUCLEOTIDE SEQUENCE [LARGE SCALE GENOMIC DNA]</scope>
    <source>
        <strain evidence="2 3">AK4</strain>
    </source>
</reference>
<dbReference type="CDD" id="cd03814">
    <property type="entry name" value="GT4-like"/>
    <property type="match status" value="1"/>
</dbReference>
<dbReference type="GO" id="GO:0016757">
    <property type="term" value="F:glycosyltransferase activity"/>
    <property type="evidence" value="ECO:0007669"/>
    <property type="project" value="TreeGrafter"/>
</dbReference>
<dbReference type="OrthoDB" id="9802525at2"/>
<accession>K9HQ09</accession>
<dbReference type="PANTHER" id="PTHR45947">
    <property type="entry name" value="SULFOQUINOVOSYL TRANSFERASE SQD2"/>
    <property type="match status" value="1"/>
</dbReference>
<comment type="caution">
    <text evidence="2">The sequence shown here is derived from an EMBL/GenBank/DDBJ whole genome shotgun (WGS) entry which is preliminary data.</text>
</comment>
<dbReference type="eggNOG" id="COG0438">
    <property type="taxonomic scope" value="Bacteria"/>
</dbReference>
<dbReference type="Proteomes" id="UP000009881">
    <property type="component" value="Unassembled WGS sequence"/>
</dbReference>
<dbReference type="EMBL" id="ANHY01000003">
    <property type="protein sequence ID" value="EKV32378.1"/>
    <property type="molecule type" value="Genomic_DNA"/>
</dbReference>
<keyword evidence="2" id="KW-0808">Transferase</keyword>
<protein>
    <submittedName>
        <fullName evidence="2">Glycosyltransferase</fullName>
    </submittedName>
</protein>
<name>K9HQ09_9PROT</name>
<gene>
    <name evidence="2" type="ORF">C882_2457</name>
</gene>
<dbReference type="Pfam" id="PF13439">
    <property type="entry name" value="Glyco_transf_4"/>
    <property type="match status" value="1"/>
</dbReference>
<feature type="domain" description="Glycosyltransferase subfamily 4-like N-terminal" evidence="1">
    <location>
        <begin position="15"/>
        <end position="165"/>
    </location>
</feature>